<dbReference type="InterPro" id="IPR011701">
    <property type="entry name" value="MFS"/>
</dbReference>
<dbReference type="InterPro" id="IPR036259">
    <property type="entry name" value="MFS_trans_sf"/>
</dbReference>
<sequence length="451" mass="46579">MTAPTASAPTGEIPSQEPSEAAENGSSAAAQTAGAPRAAGRMRLGRRWVDADPVLRALSVATFVSALGRGIFHAVTVLYFTFVVGLHIGEVAAVVTVGNLVGIVTSQLGGQLADRFSARRIVIGAAVIEAVGFFAYTTVTTLPLAMLVASVVVGANSAGHSARSAIVARAFTSEARVGARAVLRTVMNLGIAIGSAGAGAALAVGTADAYRLTLVVAGLAYLASVLPLRRLPARVDAARPESKPTVEERRRYRSLSPWRDRRYLALAALSGVFGMQFGLAEVGVPLWIAHHTEAPEVMVAVLLVLNTTVVILFQVPLSRGTHEIRWAGTITAIAGALMVAACLVYAGAAEFAATGAIVMLVLAALAHAFAEVTSQAGIWGLGFELARPERAGAYQGLLSTGYAIGSTGAPLLVTVTALTLGWWGWGILAAVFGVSALGTTAIAWRAAPRRR</sequence>
<dbReference type="AlphaFoldDB" id="A0A2M9CJ76"/>
<comment type="subcellular location">
    <subcellularLocation>
        <location evidence="1">Cell membrane</location>
        <topology evidence="1">Multi-pass membrane protein</topology>
    </subcellularLocation>
</comment>
<keyword evidence="4 8" id="KW-0812">Transmembrane</keyword>
<dbReference type="EMBL" id="PGFF01000001">
    <property type="protein sequence ID" value="PJJ71949.1"/>
    <property type="molecule type" value="Genomic_DNA"/>
</dbReference>
<dbReference type="PROSITE" id="PS50850">
    <property type="entry name" value="MFS"/>
    <property type="match status" value="1"/>
</dbReference>
<keyword evidence="2" id="KW-0813">Transport</keyword>
<dbReference type="GO" id="GO:0005886">
    <property type="term" value="C:plasma membrane"/>
    <property type="evidence" value="ECO:0007669"/>
    <property type="project" value="UniProtKB-SubCell"/>
</dbReference>
<evidence type="ECO:0000256" key="8">
    <source>
        <dbReference type="SAM" id="Phobius"/>
    </source>
</evidence>
<evidence type="ECO:0000256" key="1">
    <source>
        <dbReference type="ARBA" id="ARBA00004651"/>
    </source>
</evidence>
<evidence type="ECO:0000256" key="2">
    <source>
        <dbReference type="ARBA" id="ARBA00022448"/>
    </source>
</evidence>
<feature type="transmembrane region" description="Helical" evidence="8">
    <location>
        <begin position="53"/>
        <end position="72"/>
    </location>
</feature>
<feature type="transmembrane region" description="Helical" evidence="8">
    <location>
        <begin position="391"/>
        <end position="416"/>
    </location>
</feature>
<dbReference type="PANTHER" id="PTHR23517">
    <property type="entry name" value="RESISTANCE PROTEIN MDTM, PUTATIVE-RELATED-RELATED"/>
    <property type="match status" value="1"/>
</dbReference>
<feature type="transmembrane region" description="Helical" evidence="8">
    <location>
        <begin position="78"/>
        <end position="105"/>
    </location>
</feature>
<keyword evidence="11" id="KW-1185">Reference proteome</keyword>
<name>A0A2M9CJ76_9MICO</name>
<dbReference type="Proteomes" id="UP000228758">
    <property type="component" value="Unassembled WGS sequence"/>
</dbReference>
<dbReference type="InterPro" id="IPR050171">
    <property type="entry name" value="MFS_Transporters"/>
</dbReference>
<dbReference type="Gene3D" id="1.20.1250.20">
    <property type="entry name" value="MFS general substrate transporter like domains"/>
    <property type="match status" value="1"/>
</dbReference>
<feature type="transmembrane region" description="Helical" evidence="8">
    <location>
        <begin position="117"/>
        <end position="136"/>
    </location>
</feature>
<keyword evidence="6 8" id="KW-0472">Membrane</keyword>
<keyword evidence="3" id="KW-1003">Cell membrane</keyword>
<proteinExistence type="predicted"/>
<feature type="transmembrane region" description="Helical" evidence="8">
    <location>
        <begin position="209"/>
        <end position="228"/>
    </location>
</feature>
<feature type="domain" description="Major facilitator superfamily (MFS) profile" evidence="9">
    <location>
        <begin position="54"/>
        <end position="451"/>
    </location>
</feature>
<evidence type="ECO:0000256" key="3">
    <source>
        <dbReference type="ARBA" id="ARBA00022475"/>
    </source>
</evidence>
<feature type="transmembrane region" description="Helical" evidence="8">
    <location>
        <begin position="294"/>
        <end position="314"/>
    </location>
</feature>
<feature type="region of interest" description="Disordered" evidence="7">
    <location>
        <begin position="1"/>
        <end position="38"/>
    </location>
</feature>
<dbReference type="Pfam" id="PF07690">
    <property type="entry name" value="MFS_1"/>
    <property type="match status" value="1"/>
</dbReference>
<dbReference type="SUPFAM" id="SSF103473">
    <property type="entry name" value="MFS general substrate transporter"/>
    <property type="match status" value="1"/>
</dbReference>
<feature type="transmembrane region" description="Helical" evidence="8">
    <location>
        <begin position="422"/>
        <end position="444"/>
    </location>
</feature>
<evidence type="ECO:0000259" key="9">
    <source>
        <dbReference type="PROSITE" id="PS50850"/>
    </source>
</evidence>
<keyword evidence="5 8" id="KW-1133">Transmembrane helix</keyword>
<gene>
    <name evidence="10" type="ORF">CLV46_1508</name>
</gene>
<organism evidence="10 11">
    <name type="scientific">Diaminobutyricimonas aerilata</name>
    <dbReference type="NCBI Taxonomy" id="1162967"/>
    <lineage>
        <taxon>Bacteria</taxon>
        <taxon>Bacillati</taxon>
        <taxon>Actinomycetota</taxon>
        <taxon>Actinomycetes</taxon>
        <taxon>Micrococcales</taxon>
        <taxon>Microbacteriaceae</taxon>
        <taxon>Diaminobutyricimonas</taxon>
    </lineage>
</organism>
<feature type="transmembrane region" description="Helical" evidence="8">
    <location>
        <begin position="263"/>
        <end position="288"/>
    </location>
</feature>
<comment type="caution">
    <text evidence="10">The sequence shown here is derived from an EMBL/GenBank/DDBJ whole genome shotgun (WGS) entry which is preliminary data.</text>
</comment>
<feature type="transmembrane region" description="Helical" evidence="8">
    <location>
        <begin position="326"/>
        <end position="346"/>
    </location>
</feature>
<feature type="transmembrane region" description="Helical" evidence="8">
    <location>
        <begin position="142"/>
        <end position="160"/>
    </location>
</feature>
<dbReference type="PANTHER" id="PTHR23517:SF2">
    <property type="entry name" value="MULTIDRUG RESISTANCE PROTEIN MDTH"/>
    <property type="match status" value="1"/>
</dbReference>
<feature type="compositionally biased region" description="Low complexity" evidence="7">
    <location>
        <begin position="17"/>
        <end position="38"/>
    </location>
</feature>
<feature type="transmembrane region" description="Helical" evidence="8">
    <location>
        <begin position="181"/>
        <end position="203"/>
    </location>
</feature>
<dbReference type="InterPro" id="IPR020846">
    <property type="entry name" value="MFS_dom"/>
</dbReference>
<reference evidence="10 11" key="1">
    <citation type="submission" date="2017-11" db="EMBL/GenBank/DDBJ databases">
        <title>Genomic Encyclopedia of Archaeal and Bacterial Type Strains, Phase II (KMG-II): From Individual Species to Whole Genera.</title>
        <authorList>
            <person name="Goeker M."/>
        </authorList>
    </citation>
    <scope>NUCLEOTIDE SEQUENCE [LARGE SCALE GENOMIC DNA]</scope>
    <source>
        <strain evidence="10 11">DSM 27393</strain>
    </source>
</reference>
<evidence type="ECO:0000256" key="7">
    <source>
        <dbReference type="SAM" id="MobiDB-lite"/>
    </source>
</evidence>
<protein>
    <submittedName>
        <fullName evidence="10">MFS transporter</fullName>
    </submittedName>
</protein>
<evidence type="ECO:0000313" key="10">
    <source>
        <dbReference type="EMBL" id="PJJ71949.1"/>
    </source>
</evidence>
<dbReference type="RefSeq" id="WP_245866631.1">
    <property type="nucleotide sequence ID" value="NZ_PGFF01000001.1"/>
</dbReference>
<evidence type="ECO:0000256" key="5">
    <source>
        <dbReference type="ARBA" id="ARBA00022989"/>
    </source>
</evidence>
<dbReference type="GO" id="GO:0022857">
    <property type="term" value="F:transmembrane transporter activity"/>
    <property type="evidence" value="ECO:0007669"/>
    <property type="project" value="InterPro"/>
</dbReference>
<evidence type="ECO:0000256" key="6">
    <source>
        <dbReference type="ARBA" id="ARBA00023136"/>
    </source>
</evidence>
<evidence type="ECO:0000313" key="11">
    <source>
        <dbReference type="Proteomes" id="UP000228758"/>
    </source>
</evidence>
<accession>A0A2M9CJ76</accession>
<evidence type="ECO:0000256" key="4">
    <source>
        <dbReference type="ARBA" id="ARBA00022692"/>
    </source>
</evidence>